<keyword evidence="2" id="KW-1185">Reference proteome</keyword>
<comment type="caution">
    <text evidence="1">The sequence shown here is derived from an EMBL/GenBank/DDBJ whole genome shotgun (WGS) entry which is preliminary data.</text>
</comment>
<name>A0A843UNG7_COLES</name>
<dbReference type="AlphaFoldDB" id="A0A843UNG7"/>
<organism evidence="1 2">
    <name type="scientific">Colocasia esculenta</name>
    <name type="common">Wild taro</name>
    <name type="synonym">Arum esculentum</name>
    <dbReference type="NCBI Taxonomy" id="4460"/>
    <lineage>
        <taxon>Eukaryota</taxon>
        <taxon>Viridiplantae</taxon>
        <taxon>Streptophyta</taxon>
        <taxon>Embryophyta</taxon>
        <taxon>Tracheophyta</taxon>
        <taxon>Spermatophyta</taxon>
        <taxon>Magnoliopsida</taxon>
        <taxon>Liliopsida</taxon>
        <taxon>Araceae</taxon>
        <taxon>Aroideae</taxon>
        <taxon>Colocasieae</taxon>
        <taxon>Colocasia</taxon>
    </lineage>
</organism>
<reference evidence="1" key="1">
    <citation type="submission" date="2017-07" db="EMBL/GenBank/DDBJ databases">
        <title>Taro Niue Genome Assembly and Annotation.</title>
        <authorList>
            <person name="Atibalentja N."/>
            <person name="Keating K."/>
            <person name="Fields C.J."/>
        </authorList>
    </citation>
    <scope>NUCLEOTIDE SEQUENCE</scope>
    <source>
        <strain evidence="1">Niue_2</strain>
        <tissue evidence="1">Leaf</tissue>
    </source>
</reference>
<evidence type="ECO:0000313" key="2">
    <source>
        <dbReference type="Proteomes" id="UP000652761"/>
    </source>
</evidence>
<accession>A0A843UNG7</accession>
<evidence type="ECO:0000313" key="1">
    <source>
        <dbReference type="EMBL" id="MQL83816.1"/>
    </source>
</evidence>
<gene>
    <name evidence="1" type="ORF">Taro_016312</name>
</gene>
<proteinExistence type="predicted"/>
<sequence>MVAWDTEDGRSSTRCRLVSPLSHCLSLCWFQSHVVVLGVRPQLGQAAVLRVLYSVAALSRPCAGAEAGARLASRARGLRVPLLATSGGGLVAIVVTMLPHDISNLHGNYSLVVPSSRGRRWSGLVRTYASGGFRSVFSRFRSPVLGYQSVVAPASVVSRPGGVSRVRGGSACGPSTSWRSEVVVLEFPIFGVHAALAGEGLVIPNGPCSRGSPPYFLHLGARRRGSSASDGLQRRLWRHVLSAAMRASVVSSCSRGTSVDTT</sequence>
<dbReference type="EMBL" id="NMUH01000720">
    <property type="protein sequence ID" value="MQL83816.1"/>
    <property type="molecule type" value="Genomic_DNA"/>
</dbReference>
<protein>
    <submittedName>
        <fullName evidence="1">Uncharacterized protein</fullName>
    </submittedName>
</protein>
<dbReference type="Proteomes" id="UP000652761">
    <property type="component" value="Unassembled WGS sequence"/>
</dbReference>